<keyword evidence="1" id="KW-1133">Transmembrane helix</keyword>
<protein>
    <submittedName>
        <fullName evidence="2">Uncharacterized protein</fullName>
    </submittedName>
</protein>
<gene>
    <name evidence="2" type="ORF">AFUS01_LOCUS31550</name>
</gene>
<dbReference type="EMBL" id="CAJVCH010503150">
    <property type="protein sequence ID" value="CAG7821200.1"/>
    <property type="molecule type" value="Genomic_DNA"/>
</dbReference>
<dbReference type="OrthoDB" id="10614688at2759"/>
<feature type="transmembrane region" description="Helical" evidence="1">
    <location>
        <begin position="63"/>
        <end position="88"/>
    </location>
</feature>
<evidence type="ECO:0000313" key="2">
    <source>
        <dbReference type="EMBL" id="CAG7821200.1"/>
    </source>
</evidence>
<proteinExistence type="predicted"/>
<accession>A0A8J2PNH1</accession>
<sequence>MDNSLSIFSDYAFHKPEIGSTDLASALFLLLSGSTPADSVITNVSVIQSWNWFFMLTPFESIFLGFIIAQIAVLNILGILPIKLNTLFTGDPTGRKKRHVGGNLKNRENMAHTVVNVSPI</sequence>
<organism evidence="2 3">
    <name type="scientific">Allacma fusca</name>
    <dbReference type="NCBI Taxonomy" id="39272"/>
    <lineage>
        <taxon>Eukaryota</taxon>
        <taxon>Metazoa</taxon>
        <taxon>Ecdysozoa</taxon>
        <taxon>Arthropoda</taxon>
        <taxon>Hexapoda</taxon>
        <taxon>Collembola</taxon>
        <taxon>Symphypleona</taxon>
        <taxon>Sminthuridae</taxon>
        <taxon>Allacma</taxon>
    </lineage>
</organism>
<evidence type="ECO:0000256" key="1">
    <source>
        <dbReference type="SAM" id="Phobius"/>
    </source>
</evidence>
<dbReference type="AlphaFoldDB" id="A0A8J2PNH1"/>
<comment type="caution">
    <text evidence="2">The sequence shown here is derived from an EMBL/GenBank/DDBJ whole genome shotgun (WGS) entry which is preliminary data.</text>
</comment>
<evidence type="ECO:0000313" key="3">
    <source>
        <dbReference type="Proteomes" id="UP000708208"/>
    </source>
</evidence>
<keyword evidence="1" id="KW-0812">Transmembrane</keyword>
<dbReference type="Proteomes" id="UP000708208">
    <property type="component" value="Unassembled WGS sequence"/>
</dbReference>
<reference evidence="2" key="1">
    <citation type="submission" date="2021-06" db="EMBL/GenBank/DDBJ databases">
        <authorList>
            <person name="Hodson N. C."/>
            <person name="Mongue J. A."/>
            <person name="Jaron S. K."/>
        </authorList>
    </citation>
    <scope>NUCLEOTIDE SEQUENCE</scope>
</reference>
<keyword evidence="3" id="KW-1185">Reference proteome</keyword>
<keyword evidence="1" id="KW-0472">Membrane</keyword>
<name>A0A8J2PNH1_9HEXA</name>